<proteinExistence type="predicted"/>
<dbReference type="EMBL" id="CAUOFW020001447">
    <property type="protein sequence ID" value="CAK9144964.1"/>
    <property type="molecule type" value="Genomic_DNA"/>
</dbReference>
<gene>
    <name evidence="2" type="ORF">ILEXP_LOCUS12750</name>
</gene>
<accession>A0ABC8RJ24</accession>
<comment type="caution">
    <text evidence="2">The sequence shown here is derived from an EMBL/GenBank/DDBJ whole genome shotgun (WGS) entry which is preliminary data.</text>
</comment>
<feature type="region of interest" description="Disordered" evidence="1">
    <location>
        <begin position="1"/>
        <end position="24"/>
    </location>
</feature>
<reference evidence="2 3" key="1">
    <citation type="submission" date="2024-02" db="EMBL/GenBank/DDBJ databases">
        <authorList>
            <person name="Vignale AGUSTIN F."/>
            <person name="Sosa J E."/>
            <person name="Modenutti C."/>
        </authorList>
    </citation>
    <scope>NUCLEOTIDE SEQUENCE [LARGE SCALE GENOMIC DNA]</scope>
</reference>
<dbReference type="AlphaFoldDB" id="A0ABC8RJ24"/>
<dbReference type="InterPro" id="IPR015915">
    <property type="entry name" value="Kelch-typ_b-propeller"/>
</dbReference>
<evidence type="ECO:0000256" key="1">
    <source>
        <dbReference type="SAM" id="MobiDB-lite"/>
    </source>
</evidence>
<sequence>MNISAVADMSSGMPTQSSDPPLKKSKIETHTAKAYLLYTCRHSYGYKLYALDPRALGNWNGNPEEKIETLQPVLDLPGLKYPMRMDAFAVGSTLYMIGGKIPLENKDMDKPFLRSRLSPSVYMCDTTALPLKVVEGPHMKGGKAVPFVIPVDNLIYVISDVPPRWTTFYADGDETVLFEVFDPNEGSWSSLPRPPFYPRPDHCDLEPGVFFLILVLAELLTMRLLTPGSFFASIIKPACTHSM</sequence>
<dbReference type="InterPro" id="IPR012871">
    <property type="entry name" value="DUF1668_ORYSA"/>
</dbReference>
<protein>
    <submittedName>
        <fullName evidence="2">Uncharacterized protein</fullName>
    </submittedName>
</protein>
<evidence type="ECO:0000313" key="2">
    <source>
        <dbReference type="EMBL" id="CAK9144964.1"/>
    </source>
</evidence>
<name>A0ABC8RJ24_9AQUA</name>
<dbReference type="Pfam" id="PF07893">
    <property type="entry name" value="DUF1668"/>
    <property type="match status" value="1"/>
</dbReference>
<keyword evidence="3" id="KW-1185">Reference proteome</keyword>
<dbReference type="Gene3D" id="2.120.10.80">
    <property type="entry name" value="Kelch-type beta propeller"/>
    <property type="match status" value="1"/>
</dbReference>
<dbReference type="SUPFAM" id="SSF117281">
    <property type="entry name" value="Kelch motif"/>
    <property type="match status" value="1"/>
</dbReference>
<dbReference type="Proteomes" id="UP001642360">
    <property type="component" value="Unassembled WGS sequence"/>
</dbReference>
<evidence type="ECO:0000313" key="3">
    <source>
        <dbReference type="Proteomes" id="UP001642360"/>
    </source>
</evidence>
<organism evidence="2 3">
    <name type="scientific">Ilex paraguariensis</name>
    <name type="common">yerba mate</name>
    <dbReference type="NCBI Taxonomy" id="185542"/>
    <lineage>
        <taxon>Eukaryota</taxon>
        <taxon>Viridiplantae</taxon>
        <taxon>Streptophyta</taxon>
        <taxon>Embryophyta</taxon>
        <taxon>Tracheophyta</taxon>
        <taxon>Spermatophyta</taxon>
        <taxon>Magnoliopsida</taxon>
        <taxon>eudicotyledons</taxon>
        <taxon>Gunneridae</taxon>
        <taxon>Pentapetalae</taxon>
        <taxon>asterids</taxon>
        <taxon>campanulids</taxon>
        <taxon>Aquifoliales</taxon>
        <taxon>Aquifoliaceae</taxon>
        <taxon>Ilex</taxon>
    </lineage>
</organism>